<evidence type="ECO:0000313" key="7">
    <source>
        <dbReference type="EMBL" id="KKK62502.1"/>
    </source>
</evidence>
<dbReference type="EMBL" id="LAZR01061963">
    <property type="protein sequence ID" value="KKK62502.1"/>
    <property type="molecule type" value="Genomic_DNA"/>
</dbReference>
<dbReference type="GO" id="GO:0032259">
    <property type="term" value="P:methylation"/>
    <property type="evidence" value="ECO:0007669"/>
    <property type="project" value="UniProtKB-KW"/>
</dbReference>
<evidence type="ECO:0000256" key="2">
    <source>
        <dbReference type="ARBA" id="ARBA00011900"/>
    </source>
</evidence>
<comment type="catalytic activity">
    <reaction evidence="6">
        <text>a 2'-deoxyadenosine in DNA + S-adenosyl-L-methionine = an N(6)-methyl-2'-deoxyadenosine in DNA + S-adenosyl-L-homocysteine + H(+)</text>
        <dbReference type="Rhea" id="RHEA:15197"/>
        <dbReference type="Rhea" id="RHEA-COMP:12418"/>
        <dbReference type="Rhea" id="RHEA-COMP:12419"/>
        <dbReference type="ChEBI" id="CHEBI:15378"/>
        <dbReference type="ChEBI" id="CHEBI:57856"/>
        <dbReference type="ChEBI" id="CHEBI:59789"/>
        <dbReference type="ChEBI" id="CHEBI:90615"/>
        <dbReference type="ChEBI" id="CHEBI:90616"/>
        <dbReference type="EC" id="2.1.1.72"/>
    </reaction>
</comment>
<dbReference type="InterPro" id="IPR029063">
    <property type="entry name" value="SAM-dependent_MTases_sf"/>
</dbReference>
<reference evidence="7" key="1">
    <citation type="journal article" date="2015" name="Nature">
        <title>Complex archaea that bridge the gap between prokaryotes and eukaryotes.</title>
        <authorList>
            <person name="Spang A."/>
            <person name="Saw J.H."/>
            <person name="Jorgensen S.L."/>
            <person name="Zaremba-Niedzwiedzka K."/>
            <person name="Martijn J."/>
            <person name="Lind A.E."/>
            <person name="van Eijk R."/>
            <person name="Schleper C."/>
            <person name="Guy L."/>
            <person name="Ettema T.J."/>
        </authorList>
    </citation>
    <scope>NUCLEOTIDE SEQUENCE</scope>
</reference>
<sequence>MALINSPLRYPGGKSALSDFLSQVILENNLEGGVYAEPYCGGAGAALNLLFAEYVEKIILNDADRSIYAFWWSVLHQSGKLIELIDKTPVNIEHWQMQKEIYNNQKKHSLLKVGFATFFLNRCNRSGILLKA</sequence>
<protein>
    <recommendedName>
        <fullName evidence="2">site-specific DNA-methyltransferase (adenine-specific)</fullName>
        <ecNumber evidence="2">2.1.1.72</ecNumber>
    </recommendedName>
</protein>
<dbReference type="SUPFAM" id="SSF53335">
    <property type="entry name" value="S-adenosyl-L-methionine-dependent methyltransferases"/>
    <property type="match status" value="1"/>
</dbReference>
<dbReference type="Gene3D" id="1.10.1020.10">
    <property type="entry name" value="Adenine-specific Methyltransferase, Domain 2"/>
    <property type="match status" value="1"/>
</dbReference>
<dbReference type="PANTHER" id="PTHR30481">
    <property type="entry name" value="DNA ADENINE METHYLASE"/>
    <property type="match status" value="1"/>
</dbReference>
<dbReference type="GO" id="GO:0009307">
    <property type="term" value="P:DNA restriction-modification system"/>
    <property type="evidence" value="ECO:0007669"/>
    <property type="project" value="InterPro"/>
</dbReference>
<proteinExistence type="inferred from homology"/>
<dbReference type="InterPro" id="IPR023095">
    <property type="entry name" value="Ade_MeTrfase_dom_2"/>
</dbReference>
<comment type="similarity">
    <text evidence="1">Belongs to the N(4)/N(6)-methyltransferase family.</text>
</comment>
<organism evidence="7">
    <name type="scientific">marine sediment metagenome</name>
    <dbReference type="NCBI Taxonomy" id="412755"/>
    <lineage>
        <taxon>unclassified sequences</taxon>
        <taxon>metagenomes</taxon>
        <taxon>ecological metagenomes</taxon>
    </lineage>
</organism>
<dbReference type="EC" id="2.1.1.72" evidence="2"/>
<dbReference type="InterPro" id="IPR012327">
    <property type="entry name" value="MeTrfase_D12"/>
</dbReference>
<dbReference type="GO" id="GO:0009007">
    <property type="term" value="F:site-specific DNA-methyltransferase (adenine-specific) activity"/>
    <property type="evidence" value="ECO:0007669"/>
    <property type="project" value="UniProtKB-EC"/>
</dbReference>
<feature type="non-terminal residue" evidence="7">
    <location>
        <position position="132"/>
    </location>
</feature>
<accession>A0A0F8X088</accession>
<keyword evidence="4" id="KW-0808">Transferase</keyword>
<evidence type="ECO:0000256" key="1">
    <source>
        <dbReference type="ARBA" id="ARBA00006594"/>
    </source>
</evidence>
<keyword evidence="3" id="KW-0489">Methyltransferase</keyword>
<evidence type="ECO:0000256" key="5">
    <source>
        <dbReference type="ARBA" id="ARBA00022691"/>
    </source>
</evidence>
<dbReference type="GO" id="GO:0006298">
    <property type="term" value="P:mismatch repair"/>
    <property type="evidence" value="ECO:0007669"/>
    <property type="project" value="TreeGrafter"/>
</dbReference>
<dbReference type="Pfam" id="PF02086">
    <property type="entry name" value="MethyltransfD12"/>
    <property type="match status" value="1"/>
</dbReference>
<name>A0A0F8X088_9ZZZZ</name>
<dbReference type="GO" id="GO:1904047">
    <property type="term" value="F:S-adenosyl-L-methionine binding"/>
    <property type="evidence" value="ECO:0007669"/>
    <property type="project" value="TreeGrafter"/>
</dbReference>
<evidence type="ECO:0000256" key="6">
    <source>
        <dbReference type="ARBA" id="ARBA00047942"/>
    </source>
</evidence>
<gene>
    <name evidence="7" type="ORF">LCGC14_3003700</name>
</gene>
<keyword evidence="5" id="KW-0949">S-adenosyl-L-methionine</keyword>
<evidence type="ECO:0000256" key="3">
    <source>
        <dbReference type="ARBA" id="ARBA00022603"/>
    </source>
</evidence>
<evidence type="ECO:0000256" key="4">
    <source>
        <dbReference type="ARBA" id="ARBA00022679"/>
    </source>
</evidence>
<dbReference type="Gene3D" id="3.40.50.150">
    <property type="entry name" value="Vaccinia Virus protein VP39"/>
    <property type="match status" value="1"/>
</dbReference>
<dbReference type="GO" id="GO:0043565">
    <property type="term" value="F:sequence-specific DNA binding"/>
    <property type="evidence" value="ECO:0007669"/>
    <property type="project" value="TreeGrafter"/>
</dbReference>
<comment type="caution">
    <text evidence="7">The sequence shown here is derived from an EMBL/GenBank/DDBJ whole genome shotgun (WGS) entry which is preliminary data.</text>
</comment>
<dbReference type="AlphaFoldDB" id="A0A0F8X088"/>
<dbReference type="PANTHER" id="PTHR30481:SF2">
    <property type="entry name" value="SITE-SPECIFIC DNA-METHYLTRANSFERASE (ADENINE-SPECIFIC)"/>
    <property type="match status" value="1"/>
</dbReference>